<keyword evidence="4" id="KW-0488">Methylation</keyword>
<dbReference type="GO" id="GO:0005886">
    <property type="term" value="C:plasma membrane"/>
    <property type="evidence" value="ECO:0007669"/>
    <property type="project" value="UniProtKB-SubCell"/>
</dbReference>
<keyword evidence="6" id="KW-0997">Cell inner membrane</keyword>
<dbReference type="AlphaFoldDB" id="A0A090I603"/>
<dbReference type="GO" id="GO:0043200">
    <property type="term" value="P:response to amino acid"/>
    <property type="evidence" value="ECO:0007669"/>
    <property type="project" value="UniProtKB-ARBA"/>
</dbReference>
<dbReference type="Pfam" id="PF00672">
    <property type="entry name" value="HAMP"/>
    <property type="match status" value="1"/>
</dbReference>
<evidence type="ECO:0000256" key="2">
    <source>
        <dbReference type="ARBA" id="ARBA00004651"/>
    </source>
</evidence>
<evidence type="ECO:0000256" key="12">
    <source>
        <dbReference type="PROSITE-ProRule" id="PRU00284"/>
    </source>
</evidence>
<dbReference type="PRINTS" id="PR00260">
    <property type="entry name" value="CHEMTRNSDUCR"/>
</dbReference>
<dbReference type="GO" id="GO:0006935">
    <property type="term" value="P:chemotaxis"/>
    <property type="evidence" value="ECO:0007669"/>
    <property type="project" value="UniProtKB-KW"/>
</dbReference>
<dbReference type="GO" id="GO:0016597">
    <property type="term" value="F:amino acid binding"/>
    <property type="evidence" value="ECO:0007669"/>
    <property type="project" value="UniProtKB-ARBA"/>
</dbReference>
<dbReference type="FunFam" id="1.10.287.950:FF:000001">
    <property type="entry name" value="Methyl-accepting chemotaxis sensory transducer"/>
    <property type="match status" value="1"/>
</dbReference>
<evidence type="ECO:0000259" key="15">
    <source>
        <dbReference type="PROSITE" id="PS50885"/>
    </source>
</evidence>
<dbReference type="InterPro" id="IPR004090">
    <property type="entry name" value="Chemotax_Me-accpt_rcpt"/>
</dbReference>
<comment type="subcellular location">
    <subcellularLocation>
        <location evidence="1">Cell inner membrane</location>
    </subcellularLocation>
    <subcellularLocation>
        <location evidence="2">Cell membrane</location>
        <topology evidence="2">Multi-pass membrane protein</topology>
    </subcellularLocation>
</comment>
<evidence type="ECO:0000256" key="5">
    <source>
        <dbReference type="ARBA" id="ARBA00022500"/>
    </source>
</evidence>
<dbReference type="CDD" id="cd12913">
    <property type="entry name" value="PDC1_MCP_like"/>
    <property type="match status" value="1"/>
</dbReference>
<dbReference type="InterPro" id="IPR029151">
    <property type="entry name" value="Sensor-like_sf"/>
</dbReference>
<evidence type="ECO:0000256" key="8">
    <source>
        <dbReference type="ARBA" id="ARBA00022989"/>
    </source>
</evidence>
<dbReference type="HOGENOM" id="CLU_000445_107_27_6"/>
<dbReference type="GO" id="GO:0004888">
    <property type="term" value="F:transmembrane signaling receptor activity"/>
    <property type="evidence" value="ECO:0007669"/>
    <property type="project" value="InterPro"/>
</dbReference>
<dbReference type="PANTHER" id="PTHR32089:SF117">
    <property type="entry name" value="METHYL ACCEPTING SENSORY TRANSDUCER WITH CACHE_1 SMALL MOLECULE BINDING DOMAIN"/>
    <property type="match status" value="1"/>
</dbReference>
<evidence type="ECO:0000256" key="7">
    <source>
        <dbReference type="ARBA" id="ARBA00022692"/>
    </source>
</evidence>
<dbReference type="KEGG" id="awd:AWOD_II_0410"/>
<dbReference type="InterPro" id="IPR033479">
    <property type="entry name" value="dCache_1"/>
</dbReference>
<comment type="similarity">
    <text evidence="11">Belongs to the methyl-accepting chemotaxis (MCP) protein family.</text>
</comment>
<feature type="domain" description="Methyl-accepting transducer" evidence="14">
    <location>
        <begin position="349"/>
        <end position="585"/>
    </location>
</feature>
<keyword evidence="8 13" id="KW-1133">Transmembrane helix</keyword>
<evidence type="ECO:0000256" key="10">
    <source>
        <dbReference type="ARBA" id="ARBA00023224"/>
    </source>
</evidence>
<name>A0A090I603_9GAMM</name>
<evidence type="ECO:0000256" key="1">
    <source>
        <dbReference type="ARBA" id="ARBA00004533"/>
    </source>
</evidence>
<keyword evidence="17" id="KW-1185">Reference proteome</keyword>
<reference evidence="17" key="1">
    <citation type="submission" date="2014-09" db="EMBL/GenBank/DDBJ databases">
        <authorList>
            <person name="Hjerde E."/>
        </authorList>
    </citation>
    <scope>NUCLEOTIDE SEQUENCE [LARGE SCALE GENOMIC DNA]</scope>
    <source>
        <strain evidence="17">06/09/139</strain>
    </source>
</reference>
<dbReference type="EMBL" id="LN554847">
    <property type="protein sequence ID" value="CED57055.1"/>
    <property type="molecule type" value="Genomic_DNA"/>
</dbReference>
<feature type="transmembrane region" description="Helical" evidence="13">
    <location>
        <begin position="271"/>
        <end position="289"/>
    </location>
</feature>
<dbReference type="FunFam" id="3.30.450.20:FF:000048">
    <property type="entry name" value="Methyl-accepting chemotaxis protein"/>
    <property type="match status" value="1"/>
</dbReference>
<evidence type="ECO:0000256" key="6">
    <source>
        <dbReference type="ARBA" id="ARBA00022519"/>
    </source>
</evidence>
<accession>A0A090I603</accession>
<dbReference type="PROSITE" id="PS50885">
    <property type="entry name" value="HAMP"/>
    <property type="match status" value="1"/>
</dbReference>
<dbReference type="Gene3D" id="3.30.450.20">
    <property type="entry name" value="PAS domain"/>
    <property type="match status" value="2"/>
</dbReference>
<evidence type="ECO:0000256" key="4">
    <source>
        <dbReference type="ARBA" id="ARBA00022481"/>
    </source>
</evidence>
<dbReference type="Pfam" id="PF00015">
    <property type="entry name" value="MCPsignal"/>
    <property type="match status" value="1"/>
</dbReference>
<dbReference type="PROSITE" id="PS50111">
    <property type="entry name" value="CHEMOTAXIS_TRANSDUC_2"/>
    <property type="match status" value="1"/>
</dbReference>
<dbReference type="Gene3D" id="1.10.287.950">
    <property type="entry name" value="Methyl-accepting chemotaxis protein"/>
    <property type="match status" value="1"/>
</dbReference>
<evidence type="ECO:0000256" key="9">
    <source>
        <dbReference type="ARBA" id="ARBA00023136"/>
    </source>
</evidence>
<dbReference type="GeneID" id="28542659"/>
<dbReference type="PANTHER" id="PTHR32089">
    <property type="entry name" value="METHYL-ACCEPTING CHEMOTAXIS PROTEIN MCPB"/>
    <property type="match status" value="1"/>
</dbReference>
<evidence type="ECO:0000256" key="13">
    <source>
        <dbReference type="SAM" id="Phobius"/>
    </source>
</evidence>
<gene>
    <name evidence="16" type="ORF">AWOD_II_0410</name>
</gene>
<dbReference type="SUPFAM" id="SSF58104">
    <property type="entry name" value="Methyl-accepting chemotaxis protein (MCP) signaling domain"/>
    <property type="match status" value="1"/>
</dbReference>
<dbReference type="InterPro" id="IPR003660">
    <property type="entry name" value="HAMP_dom"/>
</dbReference>
<keyword evidence="10 12" id="KW-0807">Transducer</keyword>
<dbReference type="PATRIC" id="fig|80852.17.peg.3170"/>
<protein>
    <submittedName>
        <fullName evidence="16">Methyl-accepting chemotaxis protein</fullName>
    </submittedName>
</protein>
<evidence type="ECO:0000313" key="17">
    <source>
        <dbReference type="Proteomes" id="UP000032427"/>
    </source>
</evidence>
<dbReference type="STRING" id="80852.AWOD_II_0410"/>
<organism evidence="16 17">
    <name type="scientific">Aliivibrio wodanis</name>
    <dbReference type="NCBI Taxonomy" id="80852"/>
    <lineage>
        <taxon>Bacteria</taxon>
        <taxon>Pseudomonadati</taxon>
        <taxon>Pseudomonadota</taxon>
        <taxon>Gammaproteobacteria</taxon>
        <taxon>Vibrionales</taxon>
        <taxon>Vibrionaceae</taxon>
        <taxon>Aliivibrio</taxon>
    </lineage>
</organism>
<dbReference type="Pfam" id="PF02743">
    <property type="entry name" value="dCache_1"/>
    <property type="match status" value="1"/>
</dbReference>
<keyword evidence="9 13" id="KW-0472">Membrane</keyword>
<dbReference type="InterPro" id="IPR004089">
    <property type="entry name" value="MCPsignal_dom"/>
</dbReference>
<feature type="domain" description="HAMP" evidence="15">
    <location>
        <begin position="290"/>
        <end position="344"/>
    </location>
</feature>
<proteinExistence type="inferred from homology"/>
<dbReference type="SMART" id="SM00283">
    <property type="entry name" value="MA"/>
    <property type="match status" value="1"/>
</dbReference>
<keyword evidence="3" id="KW-1003">Cell membrane</keyword>
<dbReference type="Proteomes" id="UP000032427">
    <property type="component" value="Chromosome 2"/>
</dbReference>
<dbReference type="CDD" id="cd06225">
    <property type="entry name" value="HAMP"/>
    <property type="match status" value="1"/>
</dbReference>
<keyword evidence="5" id="KW-0145">Chemotaxis</keyword>
<sequence length="621" mass="67807">MKFRHKIITVFSIILLCTLSILSIVQYLTMKKEVEQQVELSILEVVDGVRNTVTAELSGKIKLAEYATAMISEDTTPSSIKMVLQQQQIKDSFILAGIGFEDGRDFISNDPSWNPVGYDPRTRSWYKAAKQERKTIITAPYEDAATKQILISIGTEVKENGRFNGAIFFDLSLGGLADLVNQVELFGAGYLFIVDQDGTVIAHPNSDYNGKSFNEFLPQVNQNSSMQTIDLDGSPHTVNFTDIQGQTWSVGVVLDQNKVFEQINELRTSSIFYSIIAIVIAIIIMSVVLSRLIKPVQTLNEAINNVASGEADLTQRLDTKIDPEFAPLARGFNQFIENLQNQVTETKALSHQLLSGTQDISSGAQSSVNAMNTQMMELEQLATAMNQMAATSVDVANNVQQAAEFAKQADNATENGMTVVTQSTSEITELSNDIDKAVTEVESLEKATDGIGTILRVINDIAEQTNLLALNAAIESARAGEAGRGFAVVADEVRTLAQRTQQSTTEIATMIEQLQSGASRVSSAMSSSQQRAESTVTKAQQTADALAQIRETIQQINDMNIHIASAAEEQSHVAEEINGKTVNIKDLSTQVHEMAHGAGVAINQQVELVESQERIMNKFTV</sequence>
<feature type="transmembrane region" description="Helical" evidence="13">
    <location>
        <begin position="7"/>
        <end position="28"/>
    </location>
</feature>
<evidence type="ECO:0000256" key="3">
    <source>
        <dbReference type="ARBA" id="ARBA00022475"/>
    </source>
</evidence>
<dbReference type="SUPFAM" id="SSF103190">
    <property type="entry name" value="Sensory domain-like"/>
    <property type="match status" value="1"/>
</dbReference>
<dbReference type="SMART" id="SM00304">
    <property type="entry name" value="HAMP"/>
    <property type="match status" value="2"/>
</dbReference>
<dbReference type="GO" id="GO:0007165">
    <property type="term" value="P:signal transduction"/>
    <property type="evidence" value="ECO:0007669"/>
    <property type="project" value="UniProtKB-KW"/>
</dbReference>
<dbReference type="CDD" id="cd12912">
    <property type="entry name" value="PDC2_MCP_like"/>
    <property type="match status" value="1"/>
</dbReference>
<keyword evidence="7 13" id="KW-0812">Transmembrane</keyword>
<evidence type="ECO:0000259" key="14">
    <source>
        <dbReference type="PROSITE" id="PS50111"/>
    </source>
</evidence>
<dbReference type="CDD" id="cd11386">
    <property type="entry name" value="MCP_signal"/>
    <property type="match status" value="1"/>
</dbReference>
<evidence type="ECO:0000256" key="11">
    <source>
        <dbReference type="ARBA" id="ARBA00029447"/>
    </source>
</evidence>
<evidence type="ECO:0000313" key="16">
    <source>
        <dbReference type="EMBL" id="CED57055.1"/>
    </source>
</evidence>
<dbReference type="OrthoDB" id="2489132at2"/>